<proteinExistence type="predicted"/>
<dbReference type="GeneID" id="29115766"/>
<dbReference type="Proteomes" id="UP000077248">
    <property type="component" value="Unassembled WGS sequence"/>
</dbReference>
<dbReference type="AlphaFoldDB" id="A0A177DIQ8"/>
<feature type="region of interest" description="Disordered" evidence="1">
    <location>
        <begin position="455"/>
        <end position="518"/>
    </location>
</feature>
<keyword evidence="3" id="KW-1185">Reference proteome</keyword>
<feature type="compositionally biased region" description="Low complexity" evidence="1">
    <location>
        <begin position="111"/>
        <end position="127"/>
    </location>
</feature>
<accession>A0A177DIQ8</accession>
<sequence length="559" mass="62475">MEQSTSRSILALRLPDPRFSVDFANYAVDAKAVATSRKYMQDLFPGQNKPLPPPRNQASRHPIARTTPAYELQQRQCSKQMASQIPDDKWDAHTIECMIMLDDSPMDTSDRSSASSKSTLASSTATSFTDTISTSATSHLVPTPAATSGRQTLTPNFLQLPSTIVDHILSYVFAEERAVSITPYQSRVVPQQRRRHRHGPNAVDIRSFMMQPALMVCKQIRELGLEILYRDSLFLIDLSEVDSTNTCNEKDNSKYWGCWTSNVPPRMVRSALARASNIRFQLPVPSAEAMVVRSATKRKKDAQEETSIIVDSLRAVTNLITGLNKSQTSQTERSRSASPAGPKILRRKLSFRSAKRPDSLEFVCRGDSPPPQPREPLDTLEVVLVKSDVDTEVHSMTLDMVAVCSSIPVCGSLEYHLEIDGMRRLWAKREKGKWLGSEPDGNKLLRDLKALGQQSTKADITHVHGKHKKSNEKPTIRADVLHRERTLPAQQPTSSRPSLDGQLQHRSASKTRPSNDGIVARKIKEMENLSRIKLLKGNKQPPTVEELQQIAADIRRGVY</sequence>
<reference evidence="2 3" key="1">
    <citation type="submission" date="2016-05" db="EMBL/GenBank/DDBJ databases">
        <title>Comparative analysis of secretome profiles of manganese(II)-oxidizing ascomycete fungi.</title>
        <authorList>
            <consortium name="DOE Joint Genome Institute"/>
            <person name="Zeiner C.A."/>
            <person name="Purvine S.O."/>
            <person name="Zink E.M."/>
            <person name="Wu S."/>
            <person name="Pasa-Tolic L."/>
            <person name="Chaput D.L."/>
            <person name="Haridas S."/>
            <person name="Grigoriev I.V."/>
            <person name="Santelli C.M."/>
            <person name="Hansel C.M."/>
        </authorList>
    </citation>
    <scope>NUCLEOTIDE SEQUENCE [LARGE SCALE GENOMIC DNA]</scope>
    <source>
        <strain evidence="2 3">SRC1lrK2f</strain>
    </source>
</reference>
<protein>
    <recommendedName>
        <fullName evidence="4">F-box domain-containing protein</fullName>
    </recommendedName>
</protein>
<gene>
    <name evidence="2" type="ORF">CC77DRAFT_128817</name>
</gene>
<dbReference type="VEuPathDB" id="FungiDB:CC77DRAFT_128817"/>
<evidence type="ECO:0008006" key="4">
    <source>
        <dbReference type="Google" id="ProtNLM"/>
    </source>
</evidence>
<dbReference type="OMA" id="ITPYQSR"/>
<name>A0A177DIQ8_ALTAL</name>
<dbReference type="KEGG" id="aalt:CC77DRAFT_128817"/>
<evidence type="ECO:0000256" key="1">
    <source>
        <dbReference type="SAM" id="MobiDB-lite"/>
    </source>
</evidence>
<feature type="compositionally biased region" description="Polar residues" evidence="1">
    <location>
        <begin position="488"/>
        <end position="497"/>
    </location>
</feature>
<organism evidence="2 3">
    <name type="scientific">Alternaria alternata</name>
    <name type="common">Alternaria rot fungus</name>
    <name type="synonym">Torula alternata</name>
    <dbReference type="NCBI Taxonomy" id="5599"/>
    <lineage>
        <taxon>Eukaryota</taxon>
        <taxon>Fungi</taxon>
        <taxon>Dikarya</taxon>
        <taxon>Ascomycota</taxon>
        <taxon>Pezizomycotina</taxon>
        <taxon>Dothideomycetes</taxon>
        <taxon>Pleosporomycetidae</taxon>
        <taxon>Pleosporales</taxon>
        <taxon>Pleosporineae</taxon>
        <taxon>Pleosporaceae</taxon>
        <taxon>Alternaria</taxon>
        <taxon>Alternaria sect. Alternaria</taxon>
        <taxon>Alternaria alternata complex</taxon>
    </lineage>
</organism>
<dbReference type="EMBL" id="KV441480">
    <property type="protein sequence ID" value="OAG19575.1"/>
    <property type="molecule type" value="Genomic_DNA"/>
</dbReference>
<feature type="compositionally biased region" description="Polar residues" evidence="1">
    <location>
        <begin position="504"/>
        <end position="514"/>
    </location>
</feature>
<feature type="compositionally biased region" description="Basic and acidic residues" evidence="1">
    <location>
        <begin position="471"/>
        <end position="486"/>
    </location>
</feature>
<dbReference type="RefSeq" id="XP_018384996.1">
    <property type="nucleotide sequence ID" value="XM_018530172.1"/>
</dbReference>
<evidence type="ECO:0000313" key="2">
    <source>
        <dbReference type="EMBL" id="OAG19575.1"/>
    </source>
</evidence>
<evidence type="ECO:0000313" key="3">
    <source>
        <dbReference type="Proteomes" id="UP000077248"/>
    </source>
</evidence>
<feature type="region of interest" description="Disordered" evidence="1">
    <location>
        <begin position="104"/>
        <end position="127"/>
    </location>
</feature>